<comment type="subcellular location">
    <subcellularLocation>
        <location evidence="1">Cytoplasm</location>
    </subcellularLocation>
</comment>
<name>A0ABS4PAB6_9GAMM</name>
<proteinExistence type="inferred from homology"/>
<protein>
    <submittedName>
        <fullName evidence="7">Type III secretion protein L</fullName>
    </submittedName>
</protein>
<keyword evidence="2" id="KW-0813">Transport</keyword>
<comment type="similarity">
    <text evidence="5">Belongs to the SctL stator family.</text>
</comment>
<evidence type="ECO:0000313" key="8">
    <source>
        <dbReference type="Proteomes" id="UP001195624"/>
    </source>
</evidence>
<evidence type="ECO:0000313" key="7">
    <source>
        <dbReference type="EMBL" id="MBP2169583.1"/>
    </source>
</evidence>
<accession>A0ABS4PAB6</accession>
<dbReference type="NCBIfam" id="TIGR02499">
    <property type="entry name" value="HrpE_YscL_not"/>
    <property type="match status" value="1"/>
</dbReference>
<keyword evidence="8" id="KW-1185">Reference proteome</keyword>
<reference evidence="8" key="1">
    <citation type="submission" date="2023-07" db="EMBL/GenBank/DDBJ databases">
        <title>Genome mining of underrepresented organisms for secondary metabolites.</title>
        <authorList>
            <person name="D'Agostino P.M."/>
        </authorList>
    </citation>
    <scope>NUCLEOTIDE SEQUENCE [LARGE SCALE GENOMIC DNA]</scope>
    <source>
        <strain evidence="8">WS4403</strain>
    </source>
</reference>
<feature type="coiled-coil region" evidence="6">
    <location>
        <begin position="21"/>
        <end position="59"/>
    </location>
</feature>
<evidence type="ECO:0000256" key="6">
    <source>
        <dbReference type="SAM" id="Coils"/>
    </source>
</evidence>
<keyword evidence="4" id="KW-0653">Protein transport</keyword>
<evidence type="ECO:0000256" key="1">
    <source>
        <dbReference type="ARBA" id="ARBA00004496"/>
    </source>
</evidence>
<organism evidence="7 8">
    <name type="scientific">Winslowiella toletana</name>
    <dbReference type="NCBI Taxonomy" id="92490"/>
    <lineage>
        <taxon>Bacteria</taxon>
        <taxon>Pseudomonadati</taxon>
        <taxon>Pseudomonadota</taxon>
        <taxon>Gammaproteobacteria</taxon>
        <taxon>Enterobacterales</taxon>
        <taxon>Erwiniaceae</taxon>
        <taxon>Winslowiella</taxon>
    </lineage>
</organism>
<dbReference type="RefSeq" id="WP_017801021.1">
    <property type="nucleotide sequence ID" value="NZ_JAGGMQ010000001.1"/>
</dbReference>
<sequence>MWKVRKISLLNGEPATGNLLRAQEIATHQQAEAILAQAQQQAQEIVAAAQQQAAQHIAEQREQCEARFWQQADQMFSDWQQQRQQDQQQLVPLAEQLLSQAISQVLDDFTPQQRFRALLQQLLRQHSRQQQATLWCASAQQDEISSWLAQQPQLAWQLSFDEQLPVDQLRLVTEQGELQIGWAALCQQLAAQPG</sequence>
<dbReference type="InterPro" id="IPR012842">
    <property type="entry name" value="T3SS_SctL/SctL2"/>
</dbReference>
<dbReference type="EMBL" id="JAGGMQ010000001">
    <property type="protein sequence ID" value="MBP2169583.1"/>
    <property type="molecule type" value="Genomic_DNA"/>
</dbReference>
<evidence type="ECO:0000256" key="5">
    <source>
        <dbReference type="ARBA" id="ARBA00024335"/>
    </source>
</evidence>
<evidence type="ECO:0000256" key="4">
    <source>
        <dbReference type="ARBA" id="ARBA00022927"/>
    </source>
</evidence>
<keyword evidence="3" id="KW-0963">Cytoplasm</keyword>
<gene>
    <name evidence="7" type="ORF">J2125_002775</name>
</gene>
<evidence type="ECO:0000256" key="2">
    <source>
        <dbReference type="ARBA" id="ARBA00022448"/>
    </source>
</evidence>
<keyword evidence="6" id="KW-0175">Coiled coil</keyword>
<dbReference type="Proteomes" id="UP001195624">
    <property type="component" value="Unassembled WGS sequence"/>
</dbReference>
<dbReference type="Pfam" id="PF06188">
    <property type="entry name" value="HrpE"/>
    <property type="match status" value="1"/>
</dbReference>
<dbReference type="InterPro" id="IPR009335">
    <property type="entry name" value="T3SS_HrpE/ATPase_suE"/>
</dbReference>
<dbReference type="Gene3D" id="1.20.5.2950">
    <property type="match status" value="1"/>
</dbReference>
<comment type="caution">
    <text evidence="7">The sequence shown here is derived from an EMBL/GenBank/DDBJ whole genome shotgun (WGS) entry which is preliminary data.</text>
</comment>
<evidence type="ECO:0000256" key="3">
    <source>
        <dbReference type="ARBA" id="ARBA00022490"/>
    </source>
</evidence>